<dbReference type="EMBL" id="OY731403">
    <property type="protein sequence ID" value="CAJ1965404.1"/>
    <property type="molecule type" value="Genomic_DNA"/>
</dbReference>
<organism evidence="1 2">
    <name type="scientific">Sphenostylis stenocarpa</name>
    <dbReference type="NCBI Taxonomy" id="92480"/>
    <lineage>
        <taxon>Eukaryota</taxon>
        <taxon>Viridiplantae</taxon>
        <taxon>Streptophyta</taxon>
        <taxon>Embryophyta</taxon>
        <taxon>Tracheophyta</taxon>
        <taxon>Spermatophyta</taxon>
        <taxon>Magnoliopsida</taxon>
        <taxon>eudicotyledons</taxon>
        <taxon>Gunneridae</taxon>
        <taxon>Pentapetalae</taxon>
        <taxon>rosids</taxon>
        <taxon>fabids</taxon>
        <taxon>Fabales</taxon>
        <taxon>Fabaceae</taxon>
        <taxon>Papilionoideae</taxon>
        <taxon>50 kb inversion clade</taxon>
        <taxon>NPAAA clade</taxon>
        <taxon>indigoferoid/millettioid clade</taxon>
        <taxon>Phaseoleae</taxon>
        <taxon>Sphenostylis</taxon>
    </lineage>
</organism>
<dbReference type="AlphaFoldDB" id="A0AA86SMD8"/>
<name>A0AA86SMD8_9FABA</name>
<evidence type="ECO:0000313" key="2">
    <source>
        <dbReference type="Proteomes" id="UP001189624"/>
    </source>
</evidence>
<proteinExistence type="predicted"/>
<gene>
    <name evidence="1" type="ORF">AYBTSS11_LOCUS20823</name>
</gene>
<accession>A0AA86SMD8</accession>
<protein>
    <submittedName>
        <fullName evidence="1">Uncharacterized protein</fullName>
    </submittedName>
</protein>
<evidence type="ECO:0000313" key="1">
    <source>
        <dbReference type="EMBL" id="CAJ1965404.1"/>
    </source>
</evidence>
<dbReference type="Gramene" id="rna-AYBTSS11_LOCUS20823">
    <property type="protein sequence ID" value="CAJ1965404.1"/>
    <property type="gene ID" value="gene-AYBTSS11_LOCUS20823"/>
</dbReference>
<keyword evidence="2" id="KW-1185">Reference proteome</keyword>
<sequence length="138" mass="15784">MFYVEVFTQLADLTTIKLGSIVRDDDMWHSVLAYDGPSNEVAYLLTDIVATDWKRTNPSPICGKAMTIQWCARALELQCGRPHVIDIDGIVMCIMHNRDIWMANNIMHAKPLWPKNNLKCGFFLVLRGVLPQLLRHES</sequence>
<reference evidence="1" key="1">
    <citation type="submission" date="2023-10" db="EMBL/GenBank/DDBJ databases">
        <authorList>
            <person name="Domelevo Entfellner J.-B."/>
        </authorList>
    </citation>
    <scope>NUCLEOTIDE SEQUENCE</scope>
</reference>
<dbReference type="Proteomes" id="UP001189624">
    <property type="component" value="Chromosome 6"/>
</dbReference>